<feature type="compositionally biased region" description="Basic and acidic residues" evidence="2">
    <location>
        <begin position="15"/>
        <end position="24"/>
    </location>
</feature>
<evidence type="ECO:0000313" key="4">
    <source>
        <dbReference type="Proteomes" id="UP000800092"/>
    </source>
</evidence>
<feature type="region of interest" description="Disordered" evidence="2">
    <location>
        <begin position="438"/>
        <end position="512"/>
    </location>
</feature>
<evidence type="ECO:0000313" key="3">
    <source>
        <dbReference type="EMBL" id="KAF2232396.1"/>
    </source>
</evidence>
<dbReference type="Gene3D" id="3.40.50.12360">
    <property type="match status" value="1"/>
</dbReference>
<name>A0A6A6H2T0_VIRVR</name>
<organism evidence="3 4">
    <name type="scientific">Viridothelium virens</name>
    <name type="common">Speckled blister lichen</name>
    <name type="synonym">Trypethelium virens</name>
    <dbReference type="NCBI Taxonomy" id="1048519"/>
    <lineage>
        <taxon>Eukaryota</taxon>
        <taxon>Fungi</taxon>
        <taxon>Dikarya</taxon>
        <taxon>Ascomycota</taxon>
        <taxon>Pezizomycotina</taxon>
        <taxon>Dothideomycetes</taxon>
        <taxon>Dothideomycetes incertae sedis</taxon>
        <taxon>Trypetheliales</taxon>
        <taxon>Trypetheliaceae</taxon>
        <taxon>Viridothelium</taxon>
    </lineage>
</organism>
<feature type="coiled-coil region" evidence="1">
    <location>
        <begin position="738"/>
        <end position="772"/>
    </location>
</feature>
<feature type="compositionally biased region" description="Polar residues" evidence="2">
    <location>
        <begin position="1"/>
        <end position="12"/>
    </location>
</feature>
<feature type="compositionally biased region" description="Basic and acidic residues" evidence="2">
    <location>
        <begin position="470"/>
        <end position="487"/>
    </location>
</feature>
<dbReference type="Proteomes" id="UP000800092">
    <property type="component" value="Unassembled WGS sequence"/>
</dbReference>
<sequence length="814" mass="89893">MSETGASESLNASDLDARLSEMRNKATSNLPQPQFRFRERRRRSSKANTASPEGGTRSPSAIPHSGPEPKAPEPSATRSTMLATLLPDGTNGAGQLAEQFSDVQPGADGSTTQSESHGQVDSDPRVLASSQLETIIDEDTDEPQNLRKGLIDKDTHRPTQPHSGEELVLVLPMGGSQRDSYRIRVKTSTEYPPRLFTAFVENPHNGTREQVVSRLDLLHDILLHLDLENRENFSQEAGTDQMHAIWAETCSFKFKFLALLVEKLAMSTKEIAIFVKPGNPYDVVVKVFKGWGFRTYSDLAGNEPVSLGEGANAALTARIYSTKSPPESLPEQISLVIGLENTFYPGFMKKNFAASNGNGNLPPSLRLLIANSIEQFERWIKLDMDETERLQTLVQAVSQFQGECGIVPDHYPRALPPNVKEKIAAQLSALAEDTVSFLKDPENGTSWPTLERSPKLEEVFNSQQSSTETEPCHVKPRDPPYLKRSMDPADEQFASSSKRARVSARKEPEHSDSLIVNASEVSTTHITDSAEQPKTPATQKQEVIQHQVLTEDDAINILEVRTELRQLHSRANELHKALEGLQLRYEDQRTELTQAYYQLDTTKQALDKAERRLESQTQTLASLRDERNTLRTDLESARNTLLTSAPPAIADFETLRASLRAAESAAATSSKRLETQTAELAYTRTQYQAASSAAAELGTEVAELRATNVRLEQRADGQAVALRQTAVGAQTAATASENERLKVQLREREALLRRKEEELRVAREQRASGRAQVVTRGGDCGGGGWKSWGESCAGGWLAGCWRACFGANDGRWIV</sequence>
<dbReference type="AlphaFoldDB" id="A0A6A6H2T0"/>
<evidence type="ECO:0000256" key="1">
    <source>
        <dbReference type="SAM" id="Coils"/>
    </source>
</evidence>
<gene>
    <name evidence="3" type="ORF">EV356DRAFT_252073</name>
</gene>
<dbReference type="EMBL" id="ML991816">
    <property type="protein sequence ID" value="KAF2232396.1"/>
    <property type="molecule type" value="Genomic_DNA"/>
</dbReference>
<dbReference type="OrthoDB" id="3928273at2759"/>
<dbReference type="InterPro" id="IPR038609">
    <property type="entry name" value="HDA1_su2/3_sf"/>
</dbReference>
<keyword evidence="1" id="KW-0175">Coiled coil</keyword>
<proteinExistence type="predicted"/>
<keyword evidence="4" id="KW-1185">Reference proteome</keyword>
<accession>A0A6A6H2T0</accession>
<feature type="coiled-coil region" evidence="1">
    <location>
        <begin position="564"/>
        <end position="640"/>
    </location>
</feature>
<evidence type="ECO:0000256" key="2">
    <source>
        <dbReference type="SAM" id="MobiDB-lite"/>
    </source>
</evidence>
<protein>
    <submittedName>
        <fullName evidence="3">Uncharacterized protein</fullName>
    </submittedName>
</protein>
<feature type="region of interest" description="Disordered" evidence="2">
    <location>
        <begin position="1"/>
        <end position="125"/>
    </location>
</feature>
<feature type="compositionally biased region" description="Polar residues" evidence="2">
    <location>
        <begin position="460"/>
        <end position="469"/>
    </location>
</feature>
<reference evidence="3" key="1">
    <citation type="journal article" date="2020" name="Stud. Mycol.">
        <title>101 Dothideomycetes genomes: a test case for predicting lifestyles and emergence of pathogens.</title>
        <authorList>
            <person name="Haridas S."/>
            <person name="Albert R."/>
            <person name="Binder M."/>
            <person name="Bloem J."/>
            <person name="Labutti K."/>
            <person name="Salamov A."/>
            <person name="Andreopoulos B."/>
            <person name="Baker S."/>
            <person name="Barry K."/>
            <person name="Bills G."/>
            <person name="Bluhm B."/>
            <person name="Cannon C."/>
            <person name="Castanera R."/>
            <person name="Culley D."/>
            <person name="Daum C."/>
            <person name="Ezra D."/>
            <person name="Gonzalez J."/>
            <person name="Henrissat B."/>
            <person name="Kuo A."/>
            <person name="Liang C."/>
            <person name="Lipzen A."/>
            <person name="Lutzoni F."/>
            <person name="Magnuson J."/>
            <person name="Mondo S."/>
            <person name="Nolan M."/>
            <person name="Ohm R."/>
            <person name="Pangilinan J."/>
            <person name="Park H.-J."/>
            <person name="Ramirez L."/>
            <person name="Alfaro M."/>
            <person name="Sun H."/>
            <person name="Tritt A."/>
            <person name="Yoshinaga Y."/>
            <person name="Zwiers L.-H."/>
            <person name="Turgeon B."/>
            <person name="Goodwin S."/>
            <person name="Spatafora J."/>
            <person name="Crous P."/>
            <person name="Grigoriev I."/>
        </authorList>
    </citation>
    <scope>NUCLEOTIDE SEQUENCE</scope>
    <source>
        <strain evidence="3">Tuck. ex Michener</strain>
    </source>
</reference>